<dbReference type="KEGG" id="serj:SGUI_2215"/>
<dbReference type="InterPro" id="IPR052698">
    <property type="entry name" value="MoCofactor_Util/Proc"/>
</dbReference>
<dbReference type="Pfam" id="PF02625">
    <property type="entry name" value="XdhC_CoxI"/>
    <property type="match status" value="1"/>
</dbReference>
<name>A0A1B1NDZ7_9MICO</name>
<dbReference type="InterPro" id="IPR036291">
    <property type="entry name" value="NAD(P)-bd_dom_sf"/>
</dbReference>
<dbReference type="PANTHER" id="PTHR30388:SF6">
    <property type="entry name" value="XANTHINE DEHYDROGENASE SUBUNIT A-RELATED"/>
    <property type="match status" value="1"/>
</dbReference>
<reference evidence="3 4" key="1">
    <citation type="submission" date="2016-03" db="EMBL/GenBank/DDBJ databases">
        <title>Shallow-sea hydrothermal system.</title>
        <authorList>
            <person name="Tang K."/>
        </authorList>
    </citation>
    <scope>NUCLEOTIDE SEQUENCE [LARGE SCALE GENOMIC DNA]</scope>
    <source>
        <strain evidence="3 4">JLT9</strain>
    </source>
</reference>
<dbReference type="InterPro" id="IPR027051">
    <property type="entry name" value="XdhC_Rossmann_dom"/>
</dbReference>
<protein>
    <submittedName>
        <fullName evidence="3">XdhC protein (Assists in molybdopterin insertion into xanthine dehydrogenase)</fullName>
    </submittedName>
</protein>
<organism evidence="3 4">
    <name type="scientific">Serinicoccus hydrothermalis</name>
    <dbReference type="NCBI Taxonomy" id="1758689"/>
    <lineage>
        <taxon>Bacteria</taxon>
        <taxon>Bacillati</taxon>
        <taxon>Actinomycetota</taxon>
        <taxon>Actinomycetes</taxon>
        <taxon>Micrococcales</taxon>
        <taxon>Ornithinimicrobiaceae</taxon>
        <taxon>Serinicoccus</taxon>
    </lineage>
</organism>
<dbReference type="Proteomes" id="UP000092482">
    <property type="component" value="Chromosome"/>
</dbReference>
<dbReference type="PATRIC" id="fig|1758689.4.peg.2309"/>
<gene>
    <name evidence="3" type="ORF">SGUI_2215</name>
</gene>
<dbReference type="RefSeq" id="WP_066640182.1">
    <property type="nucleotide sequence ID" value="NZ_CP014989.1"/>
</dbReference>
<dbReference type="STRING" id="1758689.SGUI_2215"/>
<dbReference type="SUPFAM" id="SSF51735">
    <property type="entry name" value="NAD(P)-binding Rossmann-fold domains"/>
    <property type="match status" value="1"/>
</dbReference>
<dbReference type="InterPro" id="IPR014308">
    <property type="entry name" value="Xanthine_DH_XdhC"/>
</dbReference>
<keyword evidence="4" id="KW-1185">Reference proteome</keyword>
<dbReference type="PANTHER" id="PTHR30388">
    <property type="entry name" value="ALDEHYDE OXIDOREDUCTASE MOLYBDENUM COFACTOR ASSEMBLY PROTEIN"/>
    <property type="match status" value="1"/>
</dbReference>
<dbReference type="EMBL" id="CP014989">
    <property type="protein sequence ID" value="ANS79611.1"/>
    <property type="molecule type" value="Genomic_DNA"/>
</dbReference>
<dbReference type="Pfam" id="PF13478">
    <property type="entry name" value="XdhC_C"/>
    <property type="match status" value="1"/>
</dbReference>
<sequence>MDWLDALGQLRREGLPTVLLTVLEVRGHAPRDPGAKMVVSTTGLWGSVGGGNLEITAVERARELLRGDLRGGPEVLEFGLSEHAPAAHGRQCCGGVVRILVEPMPVRPTVAIFGLGHVGLELARILSRHDLELVLVDSRSDHVVAAAALPPGPAGVDLRHEPAPEAVLAGLPPRATVLVLTHDHAEDLAVCDMALRTPALGEIGLIGSGAKWSRFRTRLLGEGHTPEQVDAIRCPIGVPDIAGKEPAVIAVSVAADLLRLLQPADVPAPTAGEVR</sequence>
<dbReference type="OrthoDB" id="61481at2"/>
<evidence type="ECO:0000259" key="1">
    <source>
        <dbReference type="Pfam" id="PF02625"/>
    </source>
</evidence>
<feature type="domain" description="XdhC Rossmann" evidence="2">
    <location>
        <begin position="110"/>
        <end position="257"/>
    </location>
</feature>
<proteinExistence type="predicted"/>
<dbReference type="AlphaFoldDB" id="A0A1B1NDZ7"/>
<dbReference type="InterPro" id="IPR003777">
    <property type="entry name" value="XdhC_CoxI"/>
</dbReference>
<evidence type="ECO:0000313" key="4">
    <source>
        <dbReference type="Proteomes" id="UP000092482"/>
    </source>
</evidence>
<dbReference type="NCBIfam" id="TIGR02964">
    <property type="entry name" value="xanthine_xdhC"/>
    <property type="match status" value="1"/>
</dbReference>
<accession>A0A1B1NDZ7</accession>
<evidence type="ECO:0000313" key="3">
    <source>
        <dbReference type="EMBL" id="ANS79611.1"/>
    </source>
</evidence>
<feature type="domain" description="XdhC- CoxI" evidence="1">
    <location>
        <begin position="11"/>
        <end position="67"/>
    </location>
</feature>
<evidence type="ECO:0000259" key="2">
    <source>
        <dbReference type="Pfam" id="PF13478"/>
    </source>
</evidence>
<dbReference type="Gene3D" id="3.40.50.720">
    <property type="entry name" value="NAD(P)-binding Rossmann-like Domain"/>
    <property type="match status" value="1"/>
</dbReference>